<keyword evidence="1" id="KW-1133">Transmembrane helix</keyword>
<dbReference type="PANTHER" id="PTHR36834">
    <property type="entry name" value="MEMBRANE PROTEIN-RELATED"/>
    <property type="match status" value="1"/>
</dbReference>
<keyword evidence="1" id="KW-0472">Membrane</keyword>
<evidence type="ECO:0000313" key="4">
    <source>
        <dbReference type="Proteomes" id="UP000321772"/>
    </source>
</evidence>
<dbReference type="EMBL" id="CP042392">
    <property type="protein sequence ID" value="QEA52673.1"/>
    <property type="molecule type" value="Genomic_DNA"/>
</dbReference>
<dbReference type="InterPro" id="IPR053150">
    <property type="entry name" value="Teicoplanin_resist-assoc"/>
</dbReference>
<evidence type="ECO:0000259" key="2">
    <source>
        <dbReference type="Pfam" id="PF04892"/>
    </source>
</evidence>
<feature type="transmembrane region" description="Helical" evidence="1">
    <location>
        <begin position="73"/>
        <end position="93"/>
    </location>
</feature>
<dbReference type="InterPro" id="IPR006976">
    <property type="entry name" value="VanZ-like"/>
</dbReference>
<gene>
    <name evidence="3" type="ORF">FGL77_04690</name>
</gene>
<accession>A0A5B8TD58</accession>
<reference evidence="3 4" key="1">
    <citation type="submission" date="2019-06" db="EMBL/GenBank/DDBJ databases">
        <title>Genome analyses of bacteria isolated from kimchi.</title>
        <authorList>
            <person name="Lee S."/>
            <person name="Ahn S."/>
            <person name="Roh S."/>
        </authorList>
    </citation>
    <scope>NUCLEOTIDE SEQUENCE [LARGE SCALE GENOMIC DNA]</scope>
    <source>
        <strain evidence="3 4">CBA3616</strain>
    </source>
</reference>
<dbReference type="Proteomes" id="UP000321772">
    <property type="component" value="Chromosome"/>
</dbReference>
<proteinExistence type="predicted"/>
<dbReference type="PANTHER" id="PTHR36834:SF1">
    <property type="entry name" value="INTEGRAL MEMBRANE PROTEIN"/>
    <property type="match status" value="1"/>
</dbReference>
<dbReference type="AlphaFoldDB" id="A0A5B8TD58"/>
<feature type="domain" description="VanZ-like" evidence="2">
    <location>
        <begin position="14"/>
        <end position="89"/>
    </location>
</feature>
<evidence type="ECO:0000313" key="3">
    <source>
        <dbReference type="EMBL" id="QEA52673.1"/>
    </source>
</evidence>
<dbReference type="RefSeq" id="WP_146988597.1">
    <property type="nucleotide sequence ID" value="NZ_CP042392.1"/>
</dbReference>
<organism evidence="3 4">
    <name type="scientific">Loigolactobacillus coryniformis</name>
    <dbReference type="NCBI Taxonomy" id="1610"/>
    <lineage>
        <taxon>Bacteria</taxon>
        <taxon>Bacillati</taxon>
        <taxon>Bacillota</taxon>
        <taxon>Bacilli</taxon>
        <taxon>Lactobacillales</taxon>
        <taxon>Lactobacillaceae</taxon>
        <taxon>Loigolactobacillus</taxon>
    </lineage>
</organism>
<dbReference type="Pfam" id="PF04892">
    <property type="entry name" value="VanZ"/>
    <property type="match status" value="1"/>
</dbReference>
<keyword evidence="1" id="KW-0812">Transmembrane</keyword>
<feature type="transmembrane region" description="Helical" evidence="1">
    <location>
        <begin position="37"/>
        <end position="58"/>
    </location>
</feature>
<evidence type="ECO:0000256" key="1">
    <source>
        <dbReference type="SAM" id="Phobius"/>
    </source>
</evidence>
<name>A0A5B8TD58_9LACO</name>
<sequence length="107" mass="11830">MVQLQALQNIDPTFYLNIVMAVPLGVYYGLLIPRANIVKVFCVGVLASGFVEVAQYVLDHSILLNRNVDINDVISNVLGVLLGYVALKVVGLVGPKLIRRFKYFDHA</sequence>
<protein>
    <submittedName>
        <fullName evidence="3">VanZ family protein</fullName>
    </submittedName>
</protein>
<feature type="transmembrane region" description="Helical" evidence="1">
    <location>
        <begin position="12"/>
        <end position="30"/>
    </location>
</feature>